<dbReference type="Pfam" id="PF06442">
    <property type="entry name" value="DHFR_2"/>
    <property type="match status" value="1"/>
</dbReference>
<dbReference type="AlphaFoldDB" id="A0A4R2D330"/>
<gene>
    <name evidence="1" type="ORF">EV665_102584</name>
</gene>
<dbReference type="RefSeq" id="WP_133033395.1">
    <property type="nucleotide sequence ID" value="NZ_BAABEI010000012.1"/>
</dbReference>
<dbReference type="SUPFAM" id="SSF50090">
    <property type="entry name" value="Electron transport accessory proteins"/>
    <property type="match status" value="1"/>
</dbReference>
<dbReference type="Proteomes" id="UP000295351">
    <property type="component" value="Unassembled WGS sequence"/>
</dbReference>
<comment type="caution">
    <text evidence="1">The sequence shown here is derived from an EMBL/GenBank/DDBJ whole genome shotgun (WGS) entry which is preliminary data.</text>
</comment>
<name>A0A4R2D330_SHIGR</name>
<dbReference type="EMBL" id="SLVX01000002">
    <property type="protein sequence ID" value="TCN48055.1"/>
    <property type="molecule type" value="Genomic_DNA"/>
</dbReference>
<evidence type="ECO:0000313" key="1">
    <source>
        <dbReference type="EMBL" id="TCN48055.1"/>
    </source>
</evidence>
<accession>A0A4R2D330</accession>
<dbReference type="InterPro" id="IPR023408">
    <property type="entry name" value="MscS_beta-dom_sf"/>
</dbReference>
<proteinExistence type="predicted"/>
<dbReference type="InterPro" id="IPR008990">
    <property type="entry name" value="Elect_transpt_acc-like_dom_sf"/>
</dbReference>
<organism evidence="1 2">
    <name type="scientific">Shinella granuli</name>
    <dbReference type="NCBI Taxonomy" id="323621"/>
    <lineage>
        <taxon>Bacteria</taxon>
        <taxon>Pseudomonadati</taxon>
        <taxon>Pseudomonadota</taxon>
        <taxon>Alphaproteobacteria</taxon>
        <taxon>Hyphomicrobiales</taxon>
        <taxon>Rhizobiaceae</taxon>
        <taxon>Shinella</taxon>
    </lineage>
</organism>
<reference evidence="1 2" key="1">
    <citation type="submission" date="2019-03" db="EMBL/GenBank/DDBJ databases">
        <title>Genomic Encyclopedia of Type Strains, Phase IV (KMG-IV): sequencing the most valuable type-strain genomes for metagenomic binning, comparative biology and taxonomic classification.</title>
        <authorList>
            <person name="Goeker M."/>
        </authorList>
    </citation>
    <scope>NUCLEOTIDE SEQUENCE [LARGE SCALE GENOMIC DNA]</scope>
    <source>
        <strain evidence="1 2">DSM 18401</strain>
    </source>
</reference>
<dbReference type="GO" id="GO:0009410">
    <property type="term" value="P:response to xenobiotic stimulus"/>
    <property type="evidence" value="ECO:0007669"/>
    <property type="project" value="InterPro"/>
</dbReference>
<dbReference type="InterPro" id="IPR009159">
    <property type="entry name" value="Dhfr_type_II"/>
</dbReference>
<protein>
    <submittedName>
        <fullName evidence="1">R67 dihydrofolate reductase</fullName>
    </submittedName>
</protein>
<keyword evidence="2" id="KW-1185">Reference proteome</keyword>
<sequence length="103" mass="10858">MNLAGKFRMGDRVRKHSGSWWEGRVVGFYSTAQTPAGYCVQLDTVPNGPVQIYPEAALVAIKTPVHVPGGMPSEPKTAEALAHIIDCAKVQIAPIITSGGGDA</sequence>
<dbReference type="Gene3D" id="2.30.30.60">
    <property type="match status" value="1"/>
</dbReference>
<evidence type="ECO:0000313" key="2">
    <source>
        <dbReference type="Proteomes" id="UP000295351"/>
    </source>
</evidence>
<dbReference type="GO" id="GO:0004146">
    <property type="term" value="F:dihydrofolate reductase activity"/>
    <property type="evidence" value="ECO:0007669"/>
    <property type="project" value="InterPro"/>
</dbReference>